<dbReference type="EMBL" id="FJUY01000014">
    <property type="protein sequence ID" value="CZT22811.1"/>
    <property type="molecule type" value="Genomic_DNA"/>
</dbReference>
<dbReference type="PANTHER" id="PTHR47534">
    <property type="entry name" value="YALI0E05731P"/>
    <property type="match status" value="1"/>
</dbReference>
<dbReference type="Pfam" id="PF00106">
    <property type="entry name" value="adh_short"/>
    <property type="match status" value="1"/>
</dbReference>
<reference evidence="2 3" key="1">
    <citation type="submission" date="2016-03" db="EMBL/GenBank/DDBJ databases">
        <authorList>
            <person name="Ploux O."/>
        </authorList>
    </citation>
    <scope>NUCLEOTIDE SEQUENCE [LARGE SCALE GENOMIC DNA]</scope>
    <source>
        <strain evidence="2 3">URUG2</strain>
    </source>
</reference>
<keyword evidence="1" id="KW-0560">Oxidoreductase</keyword>
<dbReference type="RefSeq" id="XP_023629535.1">
    <property type="nucleotide sequence ID" value="XM_023773767.1"/>
</dbReference>
<dbReference type="SUPFAM" id="SSF51735">
    <property type="entry name" value="NAD(P)-binding Rossmann-fold domains"/>
    <property type="match status" value="1"/>
</dbReference>
<evidence type="ECO:0000256" key="1">
    <source>
        <dbReference type="ARBA" id="ARBA00023002"/>
    </source>
</evidence>
<evidence type="ECO:0000313" key="3">
    <source>
        <dbReference type="Proteomes" id="UP000225277"/>
    </source>
</evidence>
<dbReference type="STRING" id="112498.A0A2D3VFD8"/>
<dbReference type="InterPro" id="IPR002347">
    <property type="entry name" value="SDR_fam"/>
</dbReference>
<gene>
    <name evidence="2" type="ORF">RCC_08517</name>
</gene>
<protein>
    <recommendedName>
        <fullName evidence="4">Dehydrogenase/reductase</fullName>
    </recommendedName>
</protein>
<dbReference type="OrthoDB" id="2898509at2759"/>
<dbReference type="Proteomes" id="UP000225277">
    <property type="component" value="Unassembled WGS sequence"/>
</dbReference>
<organism evidence="2 3">
    <name type="scientific">Ramularia collo-cygni</name>
    <dbReference type="NCBI Taxonomy" id="112498"/>
    <lineage>
        <taxon>Eukaryota</taxon>
        <taxon>Fungi</taxon>
        <taxon>Dikarya</taxon>
        <taxon>Ascomycota</taxon>
        <taxon>Pezizomycotina</taxon>
        <taxon>Dothideomycetes</taxon>
        <taxon>Dothideomycetidae</taxon>
        <taxon>Mycosphaerellales</taxon>
        <taxon>Mycosphaerellaceae</taxon>
        <taxon>Ramularia</taxon>
    </lineage>
</organism>
<sequence>MVSLEVVQQSNKLLGSLPQCEGLVAVFVGATSGIGLSALEHLARSATAPRIYSAARAQTAAAHKAFLETLHNETDKAGQGTKTGAFTMIDADASLVQDMDRLATAVAQREAKVDLIVLSAGFFAFEGRIDTVEGLDPSMSTRYYARIRLVERLLPLLDAAPHARVVWVLAAGEESPLNEDDLDLRQPENWSLWNASRHACTMSTLALERIARDHPRLSITHWFPGPVQTPGLERSNANGLNPPNPRTQDEAGQRVVFLATSDRYALNPGWVPVPAGLQRLPPAAGGIFMVGADGELKDNQAVLGPMREKGLDERVWAFTQAMFEEIGRH</sequence>
<proteinExistence type="predicted"/>
<accession>A0A2D3VFD8</accession>
<dbReference type="AlphaFoldDB" id="A0A2D3VFD8"/>
<dbReference type="Gene3D" id="3.40.50.720">
    <property type="entry name" value="NAD(P)-binding Rossmann-like Domain"/>
    <property type="match status" value="1"/>
</dbReference>
<evidence type="ECO:0000313" key="2">
    <source>
        <dbReference type="EMBL" id="CZT22811.1"/>
    </source>
</evidence>
<dbReference type="InterPro" id="IPR036291">
    <property type="entry name" value="NAD(P)-bd_dom_sf"/>
</dbReference>
<dbReference type="GeneID" id="35603607"/>
<dbReference type="PANTHER" id="PTHR47534:SF3">
    <property type="entry name" value="ALCOHOL DEHYDROGENASE-LIKE C-TERMINAL DOMAIN-CONTAINING PROTEIN"/>
    <property type="match status" value="1"/>
</dbReference>
<name>A0A2D3VFD8_9PEZI</name>
<evidence type="ECO:0008006" key="4">
    <source>
        <dbReference type="Google" id="ProtNLM"/>
    </source>
</evidence>
<keyword evidence="3" id="KW-1185">Reference proteome</keyword>
<dbReference type="InterPro" id="IPR052228">
    <property type="entry name" value="Sec_Metab_Biosynth_Oxidored"/>
</dbReference>
<dbReference type="GO" id="GO:0016491">
    <property type="term" value="F:oxidoreductase activity"/>
    <property type="evidence" value="ECO:0007669"/>
    <property type="project" value="UniProtKB-KW"/>
</dbReference>